<evidence type="ECO:0000313" key="9">
    <source>
        <dbReference type="EMBL" id="EOB14548.1"/>
    </source>
</evidence>
<feature type="domain" description="C2H2-type" evidence="8">
    <location>
        <begin position="119"/>
        <end position="149"/>
    </location>
</feature>
<dbReference type="GO" id="GO:0000978">
    <property type="term" value="F:RNA polymerase II cis-regulatory region sequence-specific DNA binding"/>
    <property type="evidence" value="ECO:0007669"/>
    <property type="project" value="UniProtKB-ARBA"/>
</dbReference>
<evidence type="ECO:0000256" key="1">
    <source>
        <dbReference type="ARBA" id="ARBA00004123"/>
    </source>
</evidence>
<name>R0MNV2_NOSB1</name>
<evidence type="ECO:0000256" key="4">
    <source>
        <dbReference type="ARBA" id="ARBA00022771"/>
    </source>
</evidence>
<evidence type="ECO:0000256" key="3">
    <source>
        <dbReference type="ARBA" id="ARBA00022737"/>
    </source>
</evidence>
<dbReference type="SMART" id="SM00355">
    <property type="entry name" value="ZnF_C2H2"/>
    <property type="match status" value="2"/>
</dbReference>
<gene>
    <name evidence="9" type="ORF">NBO_25gi001</name>
</gene>
<dbReference type="GO" id="GO:0000981">
    <property type="term" value="F:DNA-binding transcription factor activity, RNA polymerase II-specific"/>
    <property type="evidence" value="ECO:0007669"/>
    <property type="project" value="UniProtKB-ARBA"/>
</dbReference>
<reference evidence="9 10" key="1">
    <citation type="journal article" date="2013" name="BMC Genomics">
        <title>Comparative genomics of parasitic silkworm microsporidia reveal an association between genome expansion and host adaptation.</title>
        <authorList>
            <person name="Pan G."/>
            <person name="Xu J."/>
            <person name="Li T."/>
            <person name="Xia Q."/>
            <person name="Liu S.L."/>
            <person name="Zhang G."/>
            <person name="Li S."/>
            <person name="Li C."/>
            <person name="Liu H."/>
            <person name="Yang L."/>
            <person name="Liu T."/>
            <person name="Zhang X."/>
            <person name="Wu Z."/>
            <person name="Fan W."/>
            <person name="Dang X."/>
            <person name="Xiang H."/>
            <person name="Tao M."/>
            <person name="Li Y."/>
            <person name="Hu J."/>
            <person name="Li Z."/>
            <person name="Lin L."/>
            <person name="Luo J."/>
            <person name="Geng L."/>
            <person name="Wang L."/>
            <person name="Long M."/>
            <person name="Wan Y."/>
            <person name="He N."/>
            <person name="Zhang Z."/>
            <person name="Lu C."/>
            <person name="Keeling P.J."/>
            <person name="Wang J."/>
            <person name="Xiang Z."/>
            <person name="Zhou Z."/>
        </authorList>
    </citation>
    <scope>NUCLEOTIDE SEQUENCE [LARGE SCALE GENOMIC DNA]</scope>
    <source>
        <strain evidence="10">CQ1 / CVCC 102059</strain>
    </source>
</reference>
<dbReference type="GO" id="GO:0008270">
    <property type="term" value="F:zinc ion binding"/>
    <property type="evidence" value="ECO:0007669"/>
    <property type="project" value="UniProtKB-KW"/>
</dbReference>
<keyword evidence="6" id="KW-0539">Nucleus</keyword>
<dbReference type="PROSITE" id="PS50157">
    <property type="entry name" value="ZINC_FINGER_C2H2_2"/>
    <property type="match status" value="2"/>
</dbReference>
<accession>R0MNV2</accession>
<dbReference type="Pfam" id="PF00096">
    <property type="entry name" value="zf-C2H2"/>
    <property type="match status" value="1"/>
</dbReference>
<dbReference type="EMBL" id="KB908933">
    <property type="protein sequence ID" value="EOB14548.1"/>
    <property type="molecule type" value="Genomic_DNA"/>
</dbReference>
<dbReference type="Proteomes" id="UP000016927">
    <property type="component" value="Unassembled WGS sequence"/>
</dbReference>
<dbReference type="PANTHER" id="PTHR24394:SF44">
    <property type="entry name" value="ZINC FINGER PROTEIN 271-LIKE"/>
    <property type="match status" value="1"/>
</dbReference>
<dbReference type="PANTHER" id="PTHR24394">
    <property type="entry name" value="ZINC FINGER PROTEIN"/>
    <property type="match status" value="1"/>
</dbReference>
<dbReference type="PROSITE" id="PS00028">
    <property type="entry name" value="ZINC_FINGER_C2H2_1"/>
    <property type="match status" value="2"/>
</dbReference>
<organism evidence="9 10">
    <name type="scientific">Nosema bombycis (strain CQ1 / CVCC 102059)</name>
    <name type="common">Microsporidian parasite</name>
    <name type="synonym">Pebrine of silkworm</name>
    <dbReference type="NCBI Taxonomy" id="578461"/>
    <lineage>
        <taxon>Eukaryota</taxon>
        <taxon>Fungi</taxon>
        <taxon>Fungi incertae sedis</taxon>
        <taxon>Microsporidia</taxon>
        <taxon>Nosematidae</taxon>
        <taxon>Nosema</taxon>
    </lineage>
</organism>
<dbReference type="STRING" id="578461.R0MNV2"/>
<keyword evidence="2" id="KW-0479">Metal-binding</keyword>
<dbReference type="InterPro" id="IPR013087">
    <property type="entry name" value="Znf_C2H2_type"/>
</dbReference>
<keyword evidence="10" id="KW-1185">Reference proteome</keyword>
<dbReference type="GO" id="GO:0005634">
    <property type="term" value="C:nucleus"/>
    <property type="evidence" value="ECO:0007669"/>
    <property type="project" value="UniProtKB-SubCell"/>
</dbReference>
<dbReference type="OrthoDB" id="3269380at2759"/>
<protein>
    <submittedName>
        <fullName evidence="9">Zinc finger protein</fullName>
    </submittedName>
</protein>
<dbReference type="Gene3D" id="3.30.160.60">
    <property type="entry name" value="Classic Zinc Finger"/>
    <property type="match status" value="2"/>
</dbReference>
<dbReference type="SUPFAM" id="SSF57667">
    <property type="entry name" value="beta-beta-alpha zinc fingers"/>
    <property type="match status" value="1"/>
</dbReference>
<evidence type="ECO:0000256" key="2">
    <source>
        <dbReference type="ARBA" id="ARBA00022723"/>
    </source>
</evidence>
<keyword evidence="3" id="KW-0677">Repeat</keyword>
<evidence type="ECO:0000256" key="7">
    <source>
        <dbReference type="PROSITE-ProRule" id="PRU00042"/>
    </source>
</evidence>
<dbReference type="HOGENOM" id="CLU_1741091_0_0_1"/>
<proteinExistence type="predicted"/>
<sequence length="150" mass="16999">MADELKENVKHEVELKKINTNRFDDKRAELISMGLLPSFLDPDILNEESEVGKLVKTELTSMGLLPAETDCALIEKVNSDEIKKFKCDKCDATFTSSNGKKYHINKVHTTEKDSIEKPYKCLEDGCSKKFTSKNGLKSHKKIKHPVKNTL</sequence>
<dbReference type="FunFam" id="3.30.160.60:FF:000072">
    <property type="entry name" value="zinc finger protein 143 isoform X1"/>
    <property type="match status" value="1"/>
</dbReference>
<evidence type="ECO:0000256" key="6">
    <source>
        <dbReference type="ARBA" id="ARBA00023242"/>
    </source>
</evidence>
<keyword evidence="4 7" id="KW-0863">Zinc-finger</keyword>
<comment type="subcellular location">
    <subcellularLocation>
        <location evidence="1">Nucleus</location>
    </subcellularLocation>
</comment>
<dbReference type="InterPro" id="IPR036236">
    <property type="entry name" value="Znf_C2H2_sf"/>
</dbReference>
<dbReference type="VEuPathDB" id="MicrosporidiaDB:NBO_25gi001"/>
<feature type="domain" description="C2H2-type" evidence="8">
    <location>
        <begin position="85"/>
        <end position="113"/>
    </location>
</feature>
<evidence type="ECO:0000313" key="10">
    <source>
        <dbReference type="Proteomes" id="UP000016927"/>
    </source>
</evidence>
<evidence type="ECO:0000259" key="8">
    <source>
        <dbReference type="PROSITE" id="PS50157"/>
    </source>
</evidence>
<dbReference type="AlphaFoldDB" id="R0MNV2"/>
<keyword evidence="5" id="KW-0862">Zinc</keyword>
<evidence type="ECO:0000256" key="5">
    <source>
        <dbReference type="ARBA" id="ARBA00022833"/>
    </source>
</evidence>